<evidence type="ECO:0000313" key="3">
    <source>
        <dbReference type="EMBL" id="QXJ35500.1"/>
    </source>
</evidence>
<dbReference type="EMBL" id="CP077713">
    <property type="protein sequence ID" value="QXJ35500.1"/>
    <property type="molecule type" value="Genomic_DNA"/>
</dbReference>
<dbReference type="PANTHER" id="PTHR12654:SF0">
    <property type="entry name" value="NON-LYSOSOMAL GLUCOSYLCERAMIDASE"/>
    <property type="match status" value="1"/>
</dbReference>
<evidence type="ECO:0000259" key="2">
    <source>
        <dbReference type="Pfam" id="PF12215"/>
    </source>
</evidence>
<dbReference type="AlphaFoldDB" id="A0A8F5C1Z5"/>
<name>A0A8F5C1Z5_9CREN</name>
<dbReference type="RefSeq" id="WP_218258047.1">
    <property type="nucleotide sequence ID" value="NZ_CP077713.1"/>
</dbReference>
<proteinExistence type="predicted"/>
<protein>
    <submittedName>
        <fullName evidence="3">Putative glycosidase</fullName>
    </submittedName>
</protein>
<dbReference type="InterPro" id="IPR052566">
    <property type="entry name" value="Non-lysos_glucosylceramidase"/>
</dbReference>
<evidence type="ECO:0000259" key="1">
    <source>
        <dbReference type="Pfam" id="PF04685"/>
    </source>
</evidence>
<organism evidence="3 4">
    <name type="scientific">Saccharolobus shibatae</name>
    <dbReference type="NCBI Taxonomy" id="2286"/>
    <lineage>
        <taxon>Archaea</taxon>
        <taxon>Thermoproteota</taxon>
        <taxon>Thermoprotei</taxon>
        <taxon>Sulfolobales</taxon>
        <taxon>Sulfolobaceae</taxon>
        <taxon>Saccharolobus</taxon>
    </lineage>
</organism>
<dbReference type="GO" id="GO:0008422">
    <property type="term" value="F:beta-glucosidase activity"/>
    <property type="evidence" value="ECO:0007669"/>
    <property type="project" value="TreeGrafter"/>
</dbReference>
<feature type="domain" description="Glycosyl-hydrolase family 116 N-terminal" evidence="2">
    <location>
        <begin position="13"/>
        <end position="287"/>
    </location>
</feature>
<gene>
    <name evidence="3" type="ORF">J5U22_02047</name>
</gene>
<reference evidence="3 4" key="1">
    <citation type="journal article" date="2021" name="Environ. Microbiol.">
        <title>New insights into the diversity and evolution of the archaeal mobilome from three complete genomes of Saccharolobus shibatae.</title>
        <authorList>
            <person name="Medvedeva S."/>
            <person name="Brandt D."/>
            <person name="Cvirkaite-Krupovic V."/>
            <person name="Liu Y."/>
            <person name="Severinov K."/>
            <person name="Ishino S."/>
            <person name="Ishino Y."/>
            <person name="Prangishvili D."/>
            <person name="Kalinowski J."/>
            <person name="Krupovic M."/>
        </authorList>
    </citation>
    <scope>NUCLEOTIDE SEQUENCE [LARGE SCALE GENOMIC DNA]</scope>
    <source>
        <strain evidence="3 4">S38A</strain>
    </source>
</reference>
<sequence>MVVFTSDEKPISLPLGGIGAGKVEISNKGKLVNLTIANNWTKPIREMPGFHIFVKPNNREPFFLQSELIFLELNKLSTRLRYEGLYPFVRIKGSKNGIDAEVEAFSPIIPSDLLNSSLPAVGFTVKTNVEGLIVISISNICGMSKIGRYNEKIEKGIIMKNSKANEYDPFNGDITLISDSPKIIVPQYNFHSNRGLEKTLNLHRLIENEEPWRQLILDKIPNSDSKESTGYYYLPTGLIGAEGREVTFVFAWYFNKSWAYYPYKHYYSNYFSNSTEVAKYFLDNFDKLKHKTKEWQENLIDPSLPEWLKDAIINSTYIFSTSTWLDEKGRFGIYEAPEIGPMLSTIGGVCYETGSLPTVLMFPQLERSTLDLFMKAMREDGYIPHDLGLHSLDASSDGTTAPPKWKDTNPTFILMAYRYYLRTKDTDFLSRIYPYLITAMEWMVKQDFNEDGLPEVEGSCDTGYDCVPMEGISSYVASLYIASLMALVEIGKILGDQNAVNRYSSLLTKGKKSLPFDGKKFVAWTGKPDHHNAVFMAQIFGEWWVYLLNLDHISDINKVETALDEIYRVNGSASNFCTPNMAREDGGEVNIDSQLTSSWPRLVFSVSALAYAYGKREWLNIAKKEWDNLVRKGLPWNQPSLIHAEDGEPDDPFLDHYIGSAALWSFTYKYALSKLIDNDKI</sequence>
<keyword evidence="4" id="KW-1185">Reference proteome</keyword>
<dbReference type="InterPro" id="IPR006775">
    <property type="entry name" value="GH116_catalytic"/>
</dbReference>
<keyword evidence="3" id="KW-0326">Glycosidase</keyword>
<dbReference type="GeneID" id="65557394"/>
<evidence type="ECO:0000313" key="4">
    <source>
        <dbReference type="Proteomes" id="UP000694036"/>
    </source>
</evidence>
<dbReference type="Pfam" id="PF04685">
    <property type="entry name" value="DUF608"/>
    <property type="match status" value="1"/>
</dbReference>
<dbReference type="Proteomes" id="UP000694036">
    <property type="component" value="Chromosome"/>
</dbReference>
<dbReference type="PANTHER" id="PTHR12654">
    <property type="entry name" value="BILE ACID BETA-GLUCOSIDASE-RELATED"/>
    <property type="match status" value="1"/>
</dbReference>
<dbReference type="Pfam" id="PF12215">
    <property type="entry name" value="Glyco_hydr_116N"/>
    <property type="match status" value="1"/>
</dbReference>
<feature type="domain" description="Glycosyl-hydrolase family 116 catalytic region" evidence="1">
    <location>
        <begin position="329"/>
        <end position="665"/>
    </location>
</feature>
<accession>A0A8F5C1Z5</accession>
<dbReference type="InterPro" id="IPR024462">
    <property type="entry name" value="GH116_N"/>
</dbReference>
<keyword evidence="3" id="KW-0378">Hydrolase</keyword>